<feature type="domain" description="Cytochrome c oxidase assembly factor 3 mitochondrial coiled-coil" evidence="2">
    <location>
        <begin position="101"/>
        <end position="137"/>
    </location>
</feature>
<evidence type="ECO:0000313" key="7">
    <source>
        <dbReference type="Proteomes" id="UP000663829"/>
    </source>
</evidence>
<accession>A0A814R2B8</accession>
<dbReference type="AlphaFoldDB" id="A0A814R2B8"/>
<keyword evidence="1" id="KW-0472">Membrane</keyword>
<feature type="transmembrane region" description="Helical" evidence="1">
    <location>
        <begin position="107"/>
        <end position="125"/>
    </location>
</feature>
<reference evidence="3" key="1">
    <citation type="submission" date="2021-02" db="EMBL/GenBank/DDBJ databases">
        <authorList>
            <person name="Nowell W R."/>
        </authorList>
    </citation>
    <scope>NUCLEOTIDE SEQUENCE</scope>
</reference>
<evidence type="ECO:0000313" key="6">
    <source>
        <dbReference type="EMBL" id="CAF4386112.1"/>
    </source>
</evidence>
<sequence>MNRLIRFALSSNSSRRFIQQHIRFASTTAQSASTSLTSSNQNIPSVRKKADETEIVESTNDPQVMPIIERDQLQFLSESEQLYIKRFEERHEKNLIIRKDERRRARIIGIFFAALVVGIYAFTMLRVKRETFLDDFQVPEPPPQKQAIVLD</sequence>
<protein>
    <recommendedName>
        <fullName evidence="2">Cytochrome c oxidase assembly factor 3 mitochondrial coiled-coil domain-containing protein</fullName>
    </recommendedName>
</protein>
<evidence type="ECO:0000259" key="2">
    <source>
        <dbReference type="Pfam" id="PF09813"/>
    </source>
</evidence>
<dbReference type="Proteomes" id="UP000663829">
    <property type="component" value="Unassembled WGS sequence"/>
</dbReference>
<evidence type="ECO:0000256" key="1">
    <source>
        <dbReference type="SAM" id="Phobius"/>
    </source>
</evidence>
<keyword evidence="1" id="KW-0812">Transmembrane</keyword>
<dbReference type="Proteomes" id="UP000681722">
    <property type="component" value="Unassembled WGS sequence"/>
</dbReference>
<dbReference type="Proteomes" id="UP000677228">
    <property type="component" value="Unassembled WGS sequence"/>
</dbReference>
<dbReference type="OrthoDB" id="10018333at2759"/>
<proteinExistence type="predicted"/>
<dbReference type="EMBL" id="CAJNOQ010006206">
    <property type="protein sequence ID" value="CAF1127372.1"/>
    <property type="molecule type" value="Genomic_DNA"/>
</dbReference>
<keyword evidence="1" id="KW-1133">Transmembrane helix</keyword>
<dbReference type="Pfam" id="PF09813">
    <property type="entry name" value="Coa3_cc"/>
    <property type="match status" value="1"/>
</dbReference>
<organism evidence="3 7">
    <name type="scientific">Didymodactylos carnosus</name>
    <dbReference type="NCBI Taxonomy" id="1234261"/>
    <lineage>
        <taxon>Eukaryota</taxon>
        <taxon>Metazoa</taxon>
        <taxon>Spiralia</taxon>
        <taxon>Gnathifera</taxon>
        <taxon>Rotifera</taxon>
        <taxon>Eurotatoria</taxon>
        <taxon>Bdelloidea</taxon>
        <taxon>Philodinida</taxon>
        <taxon>Philodinidae</taxon>
        <taxon>Didymodactylos</taxon>
    </lineage>
</organism>
<dbReference type="InterPro" id="IPR018628">
    <property type="entry name" value="Coa3_CC"/>
</dbReference>
<dbReference type="EMBL" id="CAJOBA010070076">
    <property type="protein sequence ID" value="CAF4386112.1"/>
    <property type="molecule type" value="Genomic_DNA"/>
</dbReference>
<evidence type="ECO:0000313" key="5">
    <source>
        <dbReference type="EMBL" id="CAF3890810.1"/>
    </source>
</evidence>
<dbReference type="EMBL" id="CAJOBC010006204">
    <property type="protein sequence ID" value="CAF3890810.1"/>
    <property type="molecule type" value="Genomic_DNA"/>
</dbReference>
<dbReference type="EMBL" id="CAJNOK010046864">
    <property type="protein sequence ID" value="CAF1585121.1"/>
    <property type="molecule type" value="Genomic_DNA"/>
</dbReference>
<name>A0A814R2B8_9BILA</name>
<dbReference type="Proteomes" id="UP000682733">
    <property type="component" value="Unassembled WGS sequence"/>
</dbReference>
<evidence type="ECO:0000313" key="4">
    <source>
        <dbReference type="EMBL" id="CAF1585121.1"/>
    </source>
</evidence>
<keyword evidence="7" id="KW-1185">Reference proteome</keyword>
<evidence type="ECO:0000313" key="3">
    <source>
        <dbReference type="EMBL" id="CAF1127372.1"/>
    </source>
</evidence>
<gene>
    <name evidence="3" type="ORF">GPM918_LOCUS20007</name>
    <name evidence="4" type="ORF">OVA965_LOCUS41206</name>
    <name evidence="5" type="ORF">SRO942_LOCUS19999</name>
    <name evidence="6" type="ORF">TMI583_LOCUS42790</name>
</gene>
<comment type="caution">
    <text evidence="3">The sequence shown here is derived from an EMBL/GenBank/DDBJ whole genome shotgun (WGS) entry which is preliminary data.</text>
</comment>